<feature type="compositionally biased region" description="Low complexity" evidence="1">
    <location>
        <begin position="55"/>
        <end position="70"/>
    </location>
</feature>
<gene>
    <name evidence="2" type="ORF">HMPREF1541_10717</name>
</gene>
<keyword evidence="3" id="KW-1185">Reference proteome</keyword>
<name>W2S637_CYPE1</name>
<feature type="region of interest" description="Disordered" evidence="1">
    <location>
        <begin position="46"/>
        <end position="73"/>
    </location>
</feature>
<sequence>MNWRTHSSPPSFLSDERCQIVDFDGGVHVTITASGPEDRLRDAAKDADHLRPPMGSSVSTSTGSTTPTVTDADRIYNEKQTDISALDIHATHQSKNSRSWHHVLLHPFSSSLHPRKNQPSNHNITGTARKRKLAGAETFLHATPTASPPKRSFRILRGTTWVDPSDANPPAFTPEGKLPMMEKSYKQWLHQHHLQGALTDETAQNRKHKDSESHCAVCAAYPELQQCWRDTPSSSSSPAPTPAESRPHWTAAFRAIKRFYPNRKTSPRTPQPTFRVWHWYGDDISTNRGRWVDCGPSVLITEGPLDAEEARYRRQIEASWRSDCQRRRQSRGPFCGGPVPLWVPAVFVASLPVLVPVAVGMVVYDKVVEAGGRWCRLGRQRWGKVKECWLLRQRRTRSRKRKAMPSFRVWSRSVFEWRDGALRLGRGGWVDCGPSVVLLSDTTLEEYSERAAAAAAAAEVEAPNEADAAWRRLQWGRSWSESPNPHLAPSEGGPVIRWEPVVFVVQELSCALGPAVGSVYTRGEHVHVGECYVDELSRDGLCGDGKEKSCGFE</sequence>
<reference evidence="2 3" key="1">
    <citation type="submission" date="2013-03" db="EMBL/GenBank/DDBJ databases">
        <title>The Genome Sequence of Phialophora europaea CBS 101466.</title>
        <authorList>
            <consortium name="The Broad Institute Genomics Platform"/>
            <person name="Cuomo C."/>
            <person name="de Hoog S."/>
            <person name="Gorbushina A."/>
            <person name="Walker B."/>
            <person name="Young S.K."/>
            <person name="Zeng Q."/>
            <person name="Gargeya S."/>
            <person name="Fitzgerald M."/>
            <person name="Haas B."/>
            <person name="Abouelleil A."/>
            <person name="Allen A.W."/>
            <person name="Alvarado L."/>
            <person name="Arachchi H.M."/>
            <person name="Berlin A.M."/>
            <person name="Chapman S.B."/>
            <person name="Gainer-Dewar J."/>
            <person name="Goldberg J."/>
            <person name="Griggs A."/>
            <person name="Gujja S."/>
            <person name="Hansen M."/>
            <person name="Howarth C."/>
            <person name="Imamovic A."/>
            <person name="Ireland A."/>
            <person name="Larimer J."/>
            <person name="McCowan C."/>
            <person name="Murphy C."/>
            <person name="Pearson M."/>
            <person name="Poon T.W."/>
            <person name="Priest M."/>
            <person name="Roberts A."/>
            <person name="Saif S."/>
            <person name="Shea T."/>
            <person name="Sisk P."/>
            <person name="Sykes S."/>
            <person name="Wortman J."/>
            <person name="Nusbaum C."/>
            <person name="Birren B."/>
        </authorList>
    </citation>
    <scope>NUCLEOTIDE SEQUENCE [LARGE SCALE GENOMIC DNA]</scope>
    <source>
        <strain evidence="2 3">CBS 101466</strain>
    </source>
</reference>
<organism evidence="2 3">
    <name type="scientific">Cyphellophora europaea (strain CBS 101466)</name>
    <name type="common">Phialophora europaea</name>
    <dbReference type="NCBI Taxonomy" id="1220924"/>
    <lineage>
        <taxon>Eukaryota</taxon>
        <taxon>Fungi</taxon>
        <taxon>Dikarya</taxon>
        <taxon>Ascomycota</taxon>
        <taxon>Pezizomycotina</taxon>
        <taxon>Eurotiomycetes</taxon>
        <taxon>Chaetothyriomycetidae</taxon>
        <taxon>Chaetothyriales</taxon>
        <taxon>Cyphellophoraceae</taxon>
        <taxon>Cyphellophora</taxon>
    </lineage>
</organism>
<accession>W2S637</accession>
<dbReference type="AlphaFoldDB" id="W2S637"/>
<proteinExistence type="predicted"/>
<evidence type="ECO:0000313" key="3">
    <source>
        <dbReference type="Proteomes" id="UP000030752"/>
    </source>
</evidence>
<dbReference type="HOGENOM" id="CLU_492582_0_0_1"/>
<evidence type="ECO:0000313" key="2">
    <source>
        <dbReference type="EMBL" id="ETN44167.1"/>
    </source>
</evidence>
<dbReference type="EMBL" id="KI635846">
    <property type="protein sequence ID" value="ETN44167.1"/>
    <property type="molecule type" value="Genomic_DNA"/>
</dbReference>
<dbReference type="Proteomes" id="UP000030752">
    <property type="component" value="Unassembled WGS sequence"/>
</dbReference>
<dbReference type="VEuPathDB" id="FungiDB:HMPREF1541_10717"/>
<dbReference type="GeneID" id="19978056"/>
<dbReference type="RefSeq" id="XP_008713609.1">
    <property type="nucleotide sequence ID" value="XM_008715387.1"/>
</dbReference>
<dbReference type="InParanoid" id="W2S637"/>
<evidence type="ECO:0000256" key="1">
    <source>
        <dbReference type="SAM" id="MobiDB-lite"/>
    </source>
</evidence>
<protein>
    <submittedName>
        <fullName evidence="2">Uncharacterized protein</fullName>
    </submittedName>
</protein>